<gene>
    <name evidence="2" type="ORF">TTHERM_00812980</name>
</gene>
<dbReference type="HOGENOM" id="CLU_1216883_0_0_1"/>
<accession>Q22ST3</accession>
<evidence type="ECO:0000313" key="2">
    <source>
        <dbReference type="EMBL" id="EAR88381.1"/>
    </source>
</evidence>
<dbReference type="AlphaFoldDB" id="Q22ST3"/>
<sequence length="228" mass="23807">MIFYYLLSITLLITYSNCACTNPDKSCTTDCVSIGFIAGTLKDKGPCQSPTACLTTAGACDSTNKAFLQACIIVGYQNNAGTCIQPSYALCSSPGNTLCQTSTLSLCTLLFGLQQSSQQSCGSTTDSLCLASSQGCGSSLYPCVVNNGLIQNVTISQACAPPTNCTAEDLGLCGGTYTYCLSKGYIADSKTNLDCICEGNDNLIQCTPKANTSPIITAFFVLLSILTF</sequence>
<dbReference type="InParanoid" id="Q22ST3"/>
<evidence type="ECO:0008006" key="4">
    <source>
        <dbReference type="Google" id="ProtNLM"/>
    </source>
</evidence>
<organism evidence="2 3">
    <name type="scientific">Tetrahymena thermophila (strain SB210)</name>
    <dbReference type="NCBI Taxonomy" id="312017"/>
    <lineage>
        <taxon>Eukaryota</taxon>
        <taxon>Sar</taxon>
        <taxon>Alveolata</taxon>
        <taxon>Ciliophora</taxon>
        <taxon>Intramacronucleata</taxon>
        <taxon>Oligohymenophorea</taxon>
        <taxon>Hymenostomatida</taxon>
        <taxon>Tetrahymenina</taxon>
        <taxon>Tetrahymenidae</taxon>
        <taxon>Tetrahymena</taxon>
    </lineage>
</organism>
<proteinExistence type="predicted"/>
<dbReference type="RefSeq" id="XP_001008626.1">
    <property type="nucleotide sequence ID" value="XM_001008626.1"/>
</dbReference>
<dbReference type="EMBL" id="GG662841">
    <property type="protein sequence ID" value="EAR88381.1"/>
    <property type="molecule type" value="Genomic_DNA"/>
</dbReference>
<protein>
    <recommendedName>
        <fullName evidence="4">Transmembrane protein</fullName>
    </recommendedName>
</protein>
<feature type="signal peptide" evidence="1">
    <location>
        <begin position="1"/>
        <end position="18"/>
    </location>
</feature>
<keyword evidence="1" id="KW-0732">Signal</keyword>
<evidence type="ECO:0000256" key="1">
    <source>
        <dbReference type="SAM" id="SignalP"/>
    </source>
</evidence>
<dbReference type="KEGG" id="tet:TTHERM_00812980"/>
<dbReference type="GeneID" id="7832984"/>
<keyword evidence="3" id="KW-1185">Reference proteome</keyword>
<dbReference type="Proteomes" id="UP000009168">
    <property type="component" value="Unassembled WGS sequence"/>
</dbReference>
<name>Q22ST3_TETTS</name>
<evidence type="ECO:0000313" key="3">
    <source>
        <dbReference type="Proteomes" id="UP000009168"/>
    </source>
</evidence>
<reference evidence="3" key="1">
    <citation type="journal article" date="2006" name="PLoS Biol.">
        <title>Macronuclear genome sequence of the ciliate Tetrahymena thermophila, a model eukaryote.</title>
        <authorList>
            <person name="Eisen J.A."/>
            <person name="Coyne R.S."/>
            <person name="Wu M."/>
            <person name="Wu D."/>
            <person name="Thiagarajan M."/>
            <person name="Wortman J.R."/>
            <person name="Badger J.H."/>
            <person name="Ren Q."/>
            <person name="Amedeo P."/>
            <person name="Jones K.M."/>
            <person name="Tallon L.J."/>
            <person name="Delcher A.L."/>
            <person name="Salzberg S.L."/>
            <person name="Silva J.C."/>
            <person name="Haas B.J."/>
            <person name="Majoros W.H."/>
            <person name="Farzad M."/>
            <person name="Carlton J.M."/>
            <person name="Smith R.K. Jr."/>
            <person name="Garg J."/>
            <person name="Pearlman R.E."/>
            <person name="Karrer K.M."/>
            <person name="Sun L."/>
            <person name="Manning G."/>
            <person name="Elde N.C."/>
            <person name="Turkewitz A.P."/>
            <person name="Asai D.J."/>
            <person name="Wilkes D.E."/>
            <person name="Wang Y."/>
            <person name="Cai H."/>
            <person name="Collins K."/>
            <person name="Stewart B.A."/>
            <person name="Lee S.R."/>
            <person name="Wilamowska K."/>
            <person name="Weinberg Z."/>
            <person name="Ruzzo W.L."/>
            <person name="Wloga D."/>
            <person name="Gaertig J."/>
            <person name="Frankel J."/>
            <person name="Tsao C.-C."/>
            <person name="Gorovsky M.A."/>
            <person name="Keeling P.J."/>
            <person name="Waller R.F."/>
            <person name="Patron N.J."/>
            <person name="Cherry J.M."/>
            <person name="Stover N.A."/>
            <person name="Krieger C.J."/>
            <person name="del Toro C."/>
            <person name="Ryder H.F."/>
            <person name="Williamson S.C."/>
            <person name="Barbeau R.A."/>
            <person name="Hamilton E.P."/>
            <person name="Orias E."/>
        </authorList>
    </citation>
    <scope>NUCLEOTIDE SEQUENCE [LARGE SCALE GENOMIC DNA]</scope>
    <source>
        <strain evidence="3">SB210</strain>
    </source>
</reference>
<feature type="chain" id="PRO_5004201616" description="Transmembrane protein" evidence="1">
    <location>
        <begin position="19"/>
        <end position="228"/>
    </location>
</feature>